<evidence type="ECO:0000256" key="5">
    <source>
        <dbReference type="ARBA" id="ARBA00022763"/>
    </source>
</evidence>
<dbReference type="GO" id="GO:0008168">
    <property type="term" value="F:methyltransferase activity"/>
    <property type="evidence" value="ECO:0007669"/>
    <property type="project" value="UniProtKB-KW"/>
</dbReference>
<keyword evidence="13" id="KW-1185">Reference proteome</keyword>
<dbReference type="PANTHER" id="PTHR10815">
    <property type="entry name" value="METHYLATED-DNA--PROTEIN-CYSTEINE METHYLTRANSFERASE"/>
    <property type="match status" value="1"/>
</dbReference>
<dbReference type="InterPro" id="IPR008332">
    <property type="entry name" value="MethylG_MeTrfase_N"/>
</dbReference>
<dbReference type="InterPro" id="IPR016221">
    <property type="entry name" value="Bifunct_regulatory_prot_Ada"/>
</dbReference>
<keyword evidence="7" id="KW-0010">Activator</keyword>
<comment type="caution">
    <text evidence="12">The sequence shown here is derived from an EMBL/GenBank/DDBJ whole genome shotgun (WGS) entry which is preliminary data.</text>
</comment>
<keyword evidence="4" id="KW-0808">Transferase</keyword>
<dbReference type="SMART" id="SM00342">
    <property type="entry name" value="HTH_ARAC"/>
    <property type="match status" value="1"/>
</dbReference>
<keyword evidence="12" id="KW-0238">DNA-binding</keyword>
<dbReference type="Pfam" id="PF02870">
    <property type="entry name" value="Methyltransf_1N"/>
    <property type="match status" value="1"/>
</dbReference>
<sequence>MATLAQRHEERRAEPMSNVARLDADTAWAAFMRRDRSWDGRIIAAVKTTGIYCKPSCPAKRPKRENVEFFVTAEEARAAGYRSCMRCKPDEVGRDHEAVAEAVKLIEQAEEPPQLAALAEAVGYAPHHFQRIFKRDLGVSPAEYSRGRRNQRAQQALKQNGRVTDAVYDAGYSGPSGFYSDAKERLGMTPSAWRNGGRGETIRWTHFDSPLGQMLIAATSKGICRLTFDDSPDSLRRLFPNAEIVEDAGGLRDLVEGALAAIKQPLAARELPIDVAGTAFQEAVWRELRKIPAGETRSYAQIAAAIGQPKAVRAVGTANGDNHVAVLIPCHRVIRSDGTLGGYAGGLDRKRQLLGAEGHRQASPELPLLD</sequence>
<dbReference type="PROSITE" id="PS00374">
    <property type="entry name" value="MGMT"/>
    <property type="match status" value="1"/>
</dbReference>
<dbReference type="InterPro" id="IPR014048">
    <property type="entry name" value="MethylDNA_cys_MeTrfase_DNA-bd"/>
</dbReference>
<dbReference type="InterPro" id="IPR009057">
    <property type="entry name" value="Homeodomain-like_sf"/>
</dbReference>
<dbReference type="InterPro" id="IPR036217">
    <property type="entry name" value="MethylDNA_cys_MeTrfase_DNAb"/>
</dbReference>
<dbReference type="Gene3D" id="1.10.10.10">
    <property type="entry name" value="Winged helix-like DNA-binding domain superfamily/Winged helix DNA-binding domain"/>
    <property type="match status" value="1"/>
</dbReference>
<dbReference type="EMBL" id="BAABBM010000001">
    <property type="protein sequence ID" value="GAA3891800.1"/>
    <property type="molecule type" value="Genomic_DNA"/>
</dbReference>
<dbReference type="Gene3D" id="1.10.10.60">
    <property type="entry name" value="Homeodomain-like"/>
    <property type="match status" value="2"/>
</dbReference>
<dbReference type="Gene3D" id="3.30.160.70">
    <property type="entry name" value="Methylated DNA-protein cysteine methyltransferase domain"/>
    <property type="match status" value="1"/>
</dbReference>
<dbReference type="PIRSF" id="PIRSF000409">
    <property type="entry name" value="Ada"/>
    <property type="match status" value="1"/>
</dbReference>
<dbReference type="SUPFAM" id="SSF53155">
    <property type="entry name" value="Methylated DNA-protein cysteine methyltransferase domain"/>
    <property type="match status" value="1"/>
</dbReference>
<keyword evidence="6" id="KW-0805">Transcription regulation</keyword>
<keyword evidence="5" id="KW-0227">DNA damage</keyword>
<name>A0ABP7KZ87_9SPHN</name>
<comment type="catalytic activity">
    <reaction evidence="1">
        <text>a 4-O-methyl-thymidine in DNA + L-cysteinyl-[protein] = a thymidine in DNA + S-methyl-L-cysteinyl-[protein]</text>
        <dbReference type="Rhea" id="RHEA:53428"/>
        <dbReference type="Rhea" id="RHEA-COMP:10131"/>
        <dbReference type="Rhea" id="RHEA-COMP:10132"/>
        <dbReference type="Rhea" id="RHEA-COMP:13555"/>
        <dbReference type="Rhea" id="RHEA-COMP:13556"/>
        <dbReference type="ChEBI" id="CHEBI:29950"/>
        <dbReference type="ChEBI" id="CHEBI:82612"/>
        <dbReference type="ChEBI" id="CHEBI:137386"/>
        <dbReference type="ChEBI" id="CHEBI:137387"/>
        <dbReference type="EC" id="2.1.1.63"/>
    </reaction>
</comment>
<evidence type="ECO:0000256" key="9">
    <source>
        <dbReference type="ARBA" id="ARBA00023204"/>
    </source>
</evidence>
<evidence type="ECO:0000256" key="3">
    <source>
        <dbReference type="ARBA" id="ARBA00022603"/>
    </source>
</evidence>
<dbReference type="Gene3D" id="3.40.10.10">
    <property type="entry name" value="DNA Methylphosphotriester Repair Domain"/>
    <property type="match status" value="1"/>
</dbReference>
<evidence type="ECO:0000313" key="12">
    <source>
        <dbReference type="EMBL" id="GAA3891800.1"/>
    </source>
</evidence>
<accession>A0ABP7KZ87</accession>
<dbReference type="PROSITE" id="PS01124">
    <property type="entry name" value="HTH_ARAC_FAMILY_2"/>
    <property type="match status" value="1"/>
</dbReference>
<dbReference type="Pfam" id="PF12833">
    <property type="entry name" value="HTH_18"/>
    <property type="match status" value="1"/>
</dbReference>
<dbReference type="InterPro" id="IPR035451">
    <property type="entry name" value="Ada-like_dom_sf"/>
</dbReference>
<comment type="catalytic activity">
    <reaction evidence="10">
        <text>a 6-O-methyl-2'-deoxyguanosine in DNA + L-cysteinyl-[protein] = S-methyl-L-cysteinyl-[protein] + a 2'-deoxyguanosine in DNA</text>
        <dbReference type="Rhea" id="RHEA:24000"/>
        <dbReference type="Rhea" id="RHEA-COMP:10131"/>
        <dbReference type="Rhea" id="RHEA-COMP:10132"/>
        <dbReference type="Rhea" id="RHEA-COMP:11367"/>
        <dbReference type="Rhea" id="RHEA-COMP:11368"/>
        <dbReference type="ChEBI" id="CHEBI:29950"/>
        <dbReference type="ChEBI" id="CHEBI:82612"/>
        <dbReference type="ChEBI" id="CHEBI:85445"/>
        <dbReference type="ChEBI" id="CHEBI:85448"/>
        <dbReference type="EC" id="2.1.1.63"/>
    </reaction>
</comment>
<dbReference type="InterPro" id="IPR036631">
    <property type="entry name" value="MGMT_N_sf"/>
</dbReference>
<dbReference type="CDD" id="cd06445">
    <property type="entry name" value="ATase"/>
    <property type="match status" value="1"/>
</dbReference>
<reference evidence="13" key="1">
    <citation type="journal article" date="2019" name="Int. J. Syst. Evol. Microbiol.">
        <title>The Global Catalogue of Microorganisms (GCM) 10K type strain sequencing project: providing services to taxonomists for standard genome sequencing and annotation.</title>
        <authorList>
            <consortium name="The Broad Institute Genomics Platform"/>
            <consortium name="The Broad Institute Genome Sequencing Center for Infectious Disease"/>
            <person name="Wu L."/>
            <person name="Ma J."/>
        </authorList>
    </citation>
    <scope>NUCLEOTIDE SEQUENCE [LARGE SCALE GENOMIC DNA]</scope>
    <source>
        <strain evidence="13">JCM 17543</strain>
    </source>
</reference>
<proteinExistence type="predicted"/>
<dbReference type="SUPFAM" id="SSF57884">
    <property type="entry name" value="Ada DNA repair protein, N-terminal domain (N-Ada 10)"/>
    <property type="match status" value="1"/>
</dbReference>
<dbReference type="Pfam" id="PF01035">
    <property type="entry name" value="DNA_binding_1"/>
    <property type="match status" value="1"/>
</dbReference>
<keyword evidence="8" id="KW-0804">Transcription</keyword>
<evidence type="ECO:0000256" key="4">
    <source>
        <dbReference type="ARBA" id="ARBA00022679"/>
    </source>
</evidence>
<dbReference type="SUPFAM" id="SSF46767">
    <property type="entry name" value="Methylated DNA-protein cysteine methyltransferase, C-terminal domain"/>
    <property type="match status" value="1"/>
</dbReference>
<evidence type="ECO:0000256" key="7">
    <source>
        <dbReference type="ARBA" id="ARBA00023159"/>
    </source>
</evidence>
<dbReference type="Proteomes" id="UP001500827">
    <property type="component" value="Unassembled WGS sequence"/>
</dbReference>
<dbReference type="GO" id="GO:0003677">
    <property type="term" value="F:DNA binding"/>
    <property type="evidence" value="ECO:0007669"/>
    <property type="project" value="UniProtKB-KW"/>
</dbReference>
<evidence type="ECO:0000256" key="1">
    <source>
        <dbReference type="ARBA" id="ARBA00001286"/>
    </source>
</evidence>
<keyword evidence="9" id="KW-0234">DNA repair</keyword>
<dbReference type="InterPro" id="IPR004026">
    <property type="entry name" value="Ada_DNA_repair_Zn-bd"/>
</dbReference>
<dbReference type="Pfam" id="PF02805">
    <property type="entry name" value="Ada_Zn_binding"/>
    <property type="match status" value="1"/>
</dbReference>
<dbReference type="InterPro" id="IPR001497">
    <property type="entry name" value="MethylDNA_cys_MeTrfase_AS"/>
</dbReference>
<evidence type="ECO:0000256" key="2">
    <source>
        <dbReference type="ARBA" id="ARBA00001947"/>
    </source>
</evidence>
<organism evidence="12 13">
    <name type="scientific">Sphingomonas limnosediminicola</name>
    <dbReference type="NCBI Taxonomy" id="940133"/>
    <lineage>
        <taxon>Bacteria</taxon>
        <taxon>Pseudomonadati</taxon>
        <taxon>Pseudomonadota</taxon>
        <taxon>Alphaproteobacteria</taxon>
        <taxon>Sphingomonadales</taxon>
        <taxon>Sphingomonadaceae</taxon>
        <taxon>Sphingomonas</taxon>
    </lineage>
</organism>
<dbReference type="InterPro" id="IPR036388">
    <property type="entry name" value="WH-like_DNA-bd_sf"/>
</dbReference>
<evidence type="ECO:0000256" key="8">
    <source>
        <dbReference type="ARBA" id="ARBA00023163"/>
    </source>
</evidence>
<dbReference type="InterPro" id="IPR018060">
    <property type="entry name" value="HTH_AraC"/>
</dbReference>
<evidence type="ECO:0000259" key="11">
    <source>
        <dbReference type="PROSITE" id="PS01124"/>
    </source>
</evidence>
<gene>
    <name evidence="12" type="primary">ada</name>
    <name evidence="12" type="ORF">GCM10022276_08640</name>
</gene>
<evidence type="ECO:0000313" key="13">
    <source>
        <dbReference type="Proteomes" id="UP001500827"/>
    </source>
</evidence>
<comment type="cofactor">
    <cofactor evidence="2">
        <name>Zn(2+)</name>
        <dbReference type="ChEBI" id="CHEBI:29105"/>
    </cofactor>
</comment>
<evidence type="ECO:0000256" key="10">
    <source>
        <dbReference type="ARBA" id="ARBA00049348"/>
    </source>
</evidence>
<evidence type="ECO:0000256" key="6">
    <source>
        <dbReference type="ARBA" id="ARBA00023015"/>
    </source>
</evidence>
<keyword evidence="3 12" id="KW-0489">Methyltransferase</keyword>
<protein>
    <submittedName>
        <fullName evidence="12">Bifunctional DNA-binding transcriptional regulator/O6-methylguanine-DNA methyltransferase Ada</fullName>
    </submittedName>
</protein>
<dbReference type="SUPFAM" id="SSF46689">
    <property type="entry name" value="Homeodomain-like"/>
    <property type="match status" value="2"/>
</dbReference>
<dbReference type="PANTHER" id="PTHR10815:SF14">
    <property type="entry name" value="BIFUNCTIONAL TRANSCRIPTIONAL ACTIVATOR_DNA REPAIR ENZYME ADA"/>
    <property type="match status" value="1"/>
</dbReference>
<dbReference type="GO" id="GO:0032259">
    <property type="term" value="P:methylation"/>
    <property type="evidence" value="ECO:0007669"/>
    <property type="project" value="UniProtKB-KW"/>
</dbReference>
<feature type="domain" description="HTH araC/xylS-type" evidence="11">
    <location>
        <begin position="100"/>
        <end position="196"/>
    </location>
</feature>
<dbReference type="NCBIfam" id="TIGR00589">
    <property type="entry name" value="ogt"/>
    <property type="match status" value="1"/>
</dbReference>